<evidence type="ECO:0000256" key="9">
    <source>
        <dbReference type="SAM" id="SignalP"/>
    </source>
</evidence>
<evidence type="ECO:0000256" key="3">
    <source>
        <dbReference type="ARBA" id="ARBA00022558"/>
    </source>
</evidence>
<keyword evidence="7" id="KW-0393">Immunoglobulin domain</keyword>
<feature type="signal peptide" evidence="9">
    <location>
        <begin position="1"/>
        <end position="25"/>
    </location>
</feature>
<protein>
    <submittedName>
        <fullName evidence="12">Pili assembly chaperone protein</fullName>
    </submittedName>
</protein>
<keyword evidence="5" id="KW-0574">Periplasm</keyword>
<dbReference type="InterPro" id="IPR016148">
    <property type="entry name" value="Pili_assmbl_chaperone_C"/>
</dbReference>
<reference evidence="12 13" key="1">
    <citation type="journal article" date="2013" name="Genome Biol. Evol.">
        <title>Phylogenetic diversity of the enteric pathogen Salmonella enterica subsp. enterica inferred from genome-wide reference-free SNP characters.</title>
        <authorList>
            <person name="Timme R.E."/>
            <person name="Pettengill J.B."/>
            <person name="Allard M.W."/>
            <person name="Strain E."/>
            <person name="Barrangou R."/>
            <person name="Wehnes C."/>
            <person name="Van Kessel J.S."/>
            <person name="Karns J.S."/>
            <person name="Musser S.M."/>
            <person name="Brown E.W."/>
        </authorList>
    </citation>
    <scope>NUCLEOTIDE SEQUENCE [LARGE SCALE GENOMIC DNA]</scope>
    <source>
        <strain evidence="12 13">1121</strain>
    </source>
</reference>
<keyword evidence="6 8" id="KW-0143">Chaperone</keyword>
<dbReference type="InterPro" id="IPR008962">
    <property type="entry name" value="PapD-like_sf"/>
</dbReference>
<dbReference type="Proteomes" id="UP000017304">
    <property type="component" value="Unassembled WGS sequence"/>
</dbReference>
<evidence type="ECO:0000256" key="2">
    <source>
        <dbReference type="ARBA" id="ARBA00007399"/>
    </source>
</evidence>
<evidence type="ECO:0000313" key="12">
    <source>
        <dbReference type="EMBL" id="ESE83816.1"/>
    </source>
</evidence>
<gene>
    <name evidence="12" type="ORF">SEI61121_13499</name>
</gene>
<dbReference type="AlphaFoldDB" id="V1H138"/>
<keyword evidence="4 9" id="KW-0732">Signal</keyword>
<dbReference type="PATRIC" id="fig|1173950.3.peg.2816"/>
<name>V1H138_SALER</name>
<dbReference type="EMBL" id="AOXI01000029">
    <property type="protein sequence ID" value="ESE83816.1"/>
    <property type="molecule type" value="Genomic_DNA"/>
</dbReference>
<dbReference type="PANTHER" id="PTHR30251:SF5">
    <property type="entry name" value="FIMBRIAL CHAPARONE PROTEIN"/>
    <property type="match status" value="1"/>
</dbReference>
<comment type="subcellular location">
    <subcellularLocation>
        <location evidence="1 8">Periplasm</location>
    </subcellularLocation>
</comment>
<dbReference type="SUPFAM" id="SSF49354">
    <property type="entry name" value="PapD-like"/>
    <property type="match status" value="1"/>
</dbReference>
<evidence type="ECO:0000313" key="13">
    <source>
        <dbReference type="Proteomes" id="UP000017304"/>
    </source>
</evidence>
<evidence type="ECO:0000256" key="6">
    <source>
        <dbReference type="ARBA" id="ARBA00023186"/>
    </source>
</evidence>
<dbReference type="InterPro" id="IPR018046">
    <property type="entry name" value="Pili_assmbl_chaperone_CS"/>
</dbReference>
<dbReference type="InterPro" id="IPR036316">
    <property type="entry name" value="Pili_assmbl_chap_C_dom_sf"/>
</dbReference>
<dbReference type="InterPro" id="IPR050643">
    <property type="entry name" value="Periplasmic_pilus_chap"/>
</dbReference>
<evidence type="ECO:0000259" key="11">
    <source>
        <dbReference type="Pfam" id="PF02753"/>
    </source>
</evidence>
<comment type="caution">
    <text evidence="12">The sequence shown here is derived from an EMBL/GenBank/DDBJ whole genome shotgun (WGS) entry which is preliminary data.</text>
</comment>
<dbReference type="GO" id="GO:0071555">
    <property type="term" value="P:cell wall organization"/>
    <property type="evidence" value="ECO:0007669"/>
    <property type="project" value="InterPro"/>
</dbReference>
<feature type="chain" id="PRO_5004700195" evidence="9">
    <location>
        <begin position="26"/>
        <end position="248"/>
    </location>
</feature>
<evidence type="ECO:0000256" key="5">
    <source>
        <dbReference type="ARBA" id="ARBA00022764"/>
    </source>
</evidence>
<dbReference type="SUPFAM" id="SSF49584">
    <property type="entry name" value="Periplasmic chaperone C-domain"/>
    <property type="match status" value="1"/>
</dbReference>
<dbReference type="PROSITE" id="PS00635">
    <property type="entry name" value="PILI_CHAPERONE"/>
    <property type="match status" value="1"/>
</dbReference>
<dbReference type="PANTHER" id="PTHR30251">
    <property type="entry name" value="PILUS ASSEMBLY CHAPERONE"/>
    <property type="match status" value="1"/>
</dbReference>
<sequence>MNKMKPALIMKGLFSLLAVCSVAHATVSPDRTRIIFNETDKSVTIKLTNQNKALPYLAQSWIEDKNSQKTREFITPLPPLQRLEPGEQTQVRLMGQPSLKQLPADRESLFFYNVREIPPRTDQKNVMQLAMQSRLKLFWRPKAIVLKEGQAVPMEKVGISRTASGVVIKNSSPYHITVGYIGINGKTLLPGADGFMVSPFDQASSEIKNLPTNFQIGYIGDYGGLNMFRVSCTSVQPVCHSEMVQKGK</sequence>
<evidence type="ECO:0000256" key="8">
    <source>
        <dbReference type="RuleBase" id="RU003918"/>
    </source>
</evidence>
<organism evidence="12 13">
    <name type="scientific">Salmonella enterica subsp. indica serovar 6,14,25:z10:1,(2),7 str. 1121</name>
    <dbReference type="NCBI Taxonomy" id="1173950"/>
    <lineage>
        <taxon>Bacteria</taxon>
        <taxon>Pseudomonadati</taxon>
        <taxon>Pseudomonadota</taxon>
        <taxon>Gammaproteobacteria</taxon>
        <taxon>Enterobacterales</taxon>
        <taxon>Enterobacteriaceae</taxon>
        <taxon>Salmonella</taxon>
    </lineage>
</organism>
<feature type="domain" description="Pili assembly chaperone C-terminal" evidence="11">
    <location>
        <begin position="168"/>
        <end position="225"/>
    </location>
</feature>
<dbReference type="Pfam" id="PF02753">
    <property type="entry name" value="PapD_C"/>
    <property type="match status" value="1"/>
</dbReference>
<dbReference type="InterPro" id="IPR016147">
    <property type="entry name" value="Pili_assmbl_chaperone_N"/>
</dbReference>
<dbReference type="Pfam" id="PF00345">
    <property type="entry name" value="PapD_N"/>
    <property type="match status" value="1"/>
</dbReference>
<dbReference type="InterPro" id="IPR013783">
    <property type="entry name" value="Ig-like_fold"/>
</dbReference>
<accession>V1H138</accession>
<keyword evidence="3" id="KW-1029">Fimbrium biogenesis</keyword>
<evidence type="ECO:0000256" key="7">
    <source>
        <dbReference type="ARBA" id="ARBA00023319"/>
    </source>
</evidence>
<comment type="similarity">
    <text evidence="2 8">Belongs to the periplasmic pilus chaperone family.</text>
</comment>
<evidence type="ECO:0000259" key="10">
    <source>
        <dbReference type="Pfam" id="PF00345"/>
    </source>
</evidence>
<dbReference type="GO" id="GO:0030288">
    <property type="term" value="C:outer membrane-bounded periplasmic space"/>
    <property type="evidence" value="ECO:0007669"/>
    <property type="project" value="InterPro"/>
</dbReference>
<dbReference type="FunFam" id="2.60.40.10:FF:000458">
    <property type="entry name" value="Molecular chaperone FimC"/>
    <property type="match status" value="1"/>
</dbReference>
<dbReference type="Gene3D" id="2.60.40.10">
    <property type="entry name" value="Immunoglobulins"/>
    <property type="match status" value="2"/>
</dbReference>
<dbReference type="InterPro" id="IPR001829">
    <property type="entry name" value="Pili_assmbl_chaperone_bac"/>
</dbReference>
<evidence type="ECO:0000256" key="1">
    <source>
        <dbReference type="ARBA" id="ARBA00004418"/>
    </source>
</evidence>
<dbReference type="PRINTS" id="PR00969">
    <property type="entry name" value="CHAPERONPILI"/>
</dbReference>
<dbReference type="STRING" id="1173950.SEI61121_13499"/>
<evidence type="ECO:0000256" key="4">
    <source>
        <dbReference type="ARBA" id="ARBA00022729"/>
    </source>
</evidence>
<feature type="domain" description="Pili assembly chaperone N-terminal" evidence="10">
    <location>
        <begin position="27"/>
        <end position="144"/>
    </location>
</feature>
<proteinExistence type="inferred from homology"/>